<evidence type="ECO:0000256" key="1">
    <source>
        <dbReference type="SAM" id="MobiDB-lite"/>
    </source>
</evidence>
<keyword evidence="2" id="KW-0732">Signal</keyword>
<dbReference type="AlphaFoldDB" id="A0A212KCE2"/>
<gene>
    <name evidence="3" type="ORF">KL86DPRO_50120</name>
</gene>
<accession>A0A212KCE2</accession>
<evidence type="ECO:0000256" key="2">
    <source>
        <dbReference type="SAM" id="SignalP"/>
    </source>
</evidence>
<feature type="chain" id="PRO_5013210914" evidence="2">
    <location>
        <begin position="44"/>
        <end position="400"/>
    </location>
</feature>
<dbReference type="EMBL" id="FLUQ01000005">
    <property type="protein sequence ID" value="SBW09278.1"/>
    <property type="molecule type" value="Genomic_DNA"/>
</dbReference>
<sequence length="400" mass="42523">MERSATIKNTSPGFFARAPRRPGILFCAALCAAFFLAPGLSQAAKDETQATQSGELPKQGRVVLRSGMAWLDETAPVFQKLSAAFAKELTGRGLTVVTVRPSALEPMPKTPMPNKQAAGDATKPRTPNPAGGPAEGEAAQKASELGKTGQLPKLKLRGYTTPDKDADLSESVRAIAAPDVTRALYARSQQIGKPVVQNFAIPGRLPKEIEADASIADYAIIIRFAAVQAWAEAPEALPFGPGVLVAASTIGGTGRLGFGAPAQPSPPGQSTYSTPGGYVRGYEGSAPNDFWHRDSDFYQRDYMFKHGPQPNYATPPADLSTTSPGAQQRGFGVGNLPGRSHVSNIGWHFLLMDGFDLAPVREGKKPVQFWQASVRTPGDPDGLDASLPKMVRAIFTAKRQ</sequence>
<proteinExistence type="predicted"/>
<protein>
    <submittedName>
        <fullName evidence="3">Uncharacterized protein</fullName>
    </submittedName>
</protein>
<name>A0A212KCE2_9DELT</name>
<reference evidence="3" key="1">
    <citation type="submission" date="2016-04" db="EMBL/GenBank/DDBJ databases">
        <authorList>
            <person name="Evans L.H."/>
            <person name="Alamgir A."/>
            <person name="Owens N."/>
            <person name="Weber N.D."/>
            <person name="Virtaneva K."/>
            <person name="Barbian K."/>
            <person name="Babar A."/>
            <person name="Rosenke K."/>
        </authorList>
    </citation>
    <scope>NUCLEOTIDE SEQUENCE</scope>
    <source>
        <strain evidence="3">86</strain>
    </source>
</reference>
<feature type="signal peptide" evidence="2">
    <location>
        <begin position="1"/>
        <end position="43"/>
    </location>
</feature>
<feature type="region of interest" description="Disordered" evidence="1">
    <location>
        <begin position="102"/>
        <end position="162"/>
    </location>
</feature>
<feature type="compositionally biased region" description="Low complexity" evidence="1">
    <location>
        <begin position="129"/>
        <end position="139"/>
    </location>
</feature>
<organism evidence="3">
    <name type="scientific">uncultured delta proteobacterium</name>
    <dbReference type="NCBI Taxonomy" id="34034"/>
    <lineage>
        <taxon>Bacteria</taxon>
        <taxon>Deltaproteobacteria</taxon>
        <taxon>environmental samples</taxon>
    </lineage>
</organism>
<evidence type="ECO:0000313" key="3">
    <source>
        <dbReference type="EMBL" id="SBW09278.1"/>
    </source>
</evidence>